<proteinExistence type="predicted"/>
<dbReference type="EMBL" id="CADCTM010000052">
    <property type="protein sequence ID" value="CAA9216697.1"/>
    <property type="molecule type" value="Genomic_DNA"/>
</dbReference>
<evidence type="ECO:0000313" key="1">
    <source>
        <dbReference type="EMBL" id="CAA9216697.1"/>
    </source>
</evidence>
<protein>
    <submittedName>
        <fullName evidence="1">Uncharacterized protein</fullName>
    </submittedName>
</protein>
<dbReference type="AlphaFoldDB" id="A0A6J4H744"/>
<organism evidence="1">
    <name type="scientific">uncultured Coleofasciculus sp</name>
    <dbReference type="NCBI Taxonomy" id="1267456"/>
    <lineage>
        <taxon>Bacteria</taxon>
        <taxon>Bacillati</taxon>
        <taxon>Cyanobacteriota</taxon>
        <taxon>Cyanophyceae</taxon>
        <taxon>Coleofasciculales</taxon>
        <taxon>Coleofasciculaceae</taxon>
        <taxon>Coleofasciculus</taxon>
        <taxon>environmental samples</taxon>
    </lineage>
</organism>
<gene>
    <name evidence="1" type="ORF">AVDCRST_MAG92-369</name>
</gene>
<name>A0A6J4H744_9CYAN</name>
<accession>A0A6J4H744</accession>
<sequence>MIIALPTPLCTASLRHFESRSPFSSQSRSPSPFLFKETVPEPVKIDSKIFSLMARLWAFFGEGLF</sequence>
<reference evidence="1" key="1">
    <citation type="submission" date="2020-02" db="EMBL/GenBank/DDBJ databases">
        <authorList>
            <person name="Meier V. D."/>
        </authorList>
    </citation>
    <scope>NUCLEOTIDE SEQUENCE</scope>
    <source>
        <strain evidence="1">AVDCRST_MAG92</strain>
    </source>
</reference>